<dbReference type="AlphaFoldDB" id="A0A5K1UDJ4"/>
<feature type="coiled-coil region" evidence="1">
    <location>
        <begin position="185"/>
        <end position="238"/>
    </location>
</feature>
<dbReference type="VEuPathDB" id="AmoebaDB:KM1_128490"/>
<organism evidence="3 4">
    <name type="scientific">Entamoeba histolytica</name>
    <dbReference type="NCBI Taxonomy" id="5759"/>
    <lineage>
        <taxon>Eukaryota</taxon>
        <taxon>Amoebozoa</taxon>
        <taxon>Evosea</taxon>
        <taxon>Archamoebae</taxon>
        <taxon>Mastigamoebida</taxon>
        <taxon>Entamoebidae</taxon>
        <taxon>Entamoeba</taxon>
    </lineage>
</organism>
<sequence length="554" mass="63440">MSQEKKVKSSIIFDIEKEFQIGTLESKIGITRKENEENSLGISQTTPKKIKQPKSLVEESHVEKKKTNKSTEEKEQNPDQEIQSQTEKKESNLSTNQEIIEDKTSEIKDKTNEIIEDKPNEIKDTKEAFSNTITSSQKEGTTEINVQETPKTAEENLEKNNDINTSHIVDNVDIQKTTNESQSSNQNQVNLVEESKQQIKEVEALPQEHTTTNKELEISDITSNETNKNEKVENIEEEKNSIILTHENDLIDKKESSTISKTFSAQEQIKASQCRESLIHTERLMATVKDNIHQAEEKVVSTVKYNKIETPRKRASVSRITLLDDPIKHQKTEFNGIKEDIIPHKKESVTRISDGSRFSVKKLSFDENEQEEEEMDKEDLQQITSPIKEVTQMEEIPIETQTPNHNKNEEISGISSISRLSDKMREETKPSKSLMLNKSRCSEFKRKLSLVGKKIGEETECQIKKPVPATSINLFNSSILQPRGTRTKTLPCLNSNGRLCSLETDMEKDEQSAYSLLQNTHINLNQDMEEDEIESEMRSIQLNMRLSNYRNSNI</sequence>
<evidence type="ECO:0000313" key="4">
    <source>
        <dbReference type="Proteomes" id="UP000078387"/>
    </source>
</evidence>
<protein>
    <submittedName>
        <fullName evidence="3">Uncharacterized protein</fullName>
    </submittedName>
</protein>
<name>A0A5K1UDJ4_ENTHI</name>
<dbReference type="VEuPathDB" id="AmoebaDB:EHI_004350"/>
<evidence type="ECO:0000256" key="1">
    <source>
        <dbReference type="SAM" id="Coils"/>
    </source>
</evidence>
<dbReference type="EMBL" id="BDEQ01000001">
    <property type="protein sequence ID" value="GAT93956.1"/>
    <property type="molecule type" value="Genomic_DNA"/>
</dbReference>
<dbReference type="VEuPathDB" id="AmoebaDB:EHI5A_021920"/>
<feature type="compositionally biased region" description="Polar residues" evidence="2">
    <location>
        <begin position="128"/>
        <end position="150"/>
    </location>
</feature>
<feature type="compositionally biased region" description="Polar residues" evidence="2">
    <location>
        <begin position="38"/>
        <end position="47"/>
    </location>
</feature>
<gene>
    <name evidence="3" type="ORF">CL6EHI_004350</name>
</gene>
<evidence type="ECO:0000256" key="2">
    <source>
        <dbReference type="SAM" id="MobiDB-lite"/>
    </source>
</evidence>
<reference evidence="3 4" key="1">
    <citation type="submission" date="2016-05" db="EMBL/GenBank/DDBJ databases">
        <title>First whole genome sequencing of Entamoeba histolytica HM1:IMSS-clone-6.</title>
        <authorList>
            <person name="Mukherjee Avik.K."/>
            <person name="Izumyama S."/>
            <person name="Nakada-Tsukui K."/>
            <person name="Nozaki T."/>
        </authorList>
    </citation>
    <scope>NUCLEOTIDE SEQUENCE [LARGE SCALE GENOMIC DNA]</scope>
    <source>
        <strain evidence="3 4">HM1:IMSS clone 6</strain>
    </source>
</reference>
<feature type="region of interest" description="Disordered" evidence="2">
    <location>
        <begin position="24"/>
        <end position="152"/>
    </location>
</feature>
<dbReference type="VEuPathDB" id="AmoebaDB:EHI7A_068290"/>
<dbReference type="Proteomes" id="UP000078387">
    <property type="component" value="Unassembled WGS sequence"/>
</dbReference>
<comment type="caution">
    <text evidence="3">The sequence shown here is derived from an EMBL/GenBank/DDBJ whole genome shotgun (WGS) entry which is preliminary data.</text>
</comment>
<dbReference type="VEuPathDB" id="AmoebaDB:EHI8A_071110"/>
<accession>A0A5K1UDJ4</accession>
<keyword evidence="1" id="KW-0175">Coiled coil</keyword>
<dbReference type="OMA" id="EDVIPHK"/>
<evidence type="ECO:0000313" key="3">
    <source>
        <dbReference type="EMBL" id="GAT93956.1"/>
    </source>
</evidence>
<feature type="compositionally biased region" description="Basic and acidic residues" evidence="2">
    <location>
        <begin position="100"/>
        <end position="127"/>
    </location>
</feature>
<proteinExistence type="predicted"/>